<dbReference type="EMBL" id="JAANBB010000124">
    <property type="protein sequence ID" value="KAF7549352.1"/>
    <property type="molecule type" value="Genomic_DNA"/>
</dbReference>
<accession>A0A9P5HCB6</accession>
<comment type="caution">
    <text evidence="8">The sequence shown here is derived from an EMBL/GenBank/DDBJ whole genome shotgun (WGS) entry which is preliminary data.</text>
</comment>
<evidence type="ECO:0000313" key="9">
    <source>
        <dbReference type="Proteomes" id="UP000722485"/>
    </source>
</evidence>
<keyword evidence="6" id="KW-0539">Nucleus</keyword>
<feature type="signal peptide" evidence="7">
    <location>
        <begin position="1"/>
        <end position="26"/>
    </location>
</feature>
<evidence type="ECO:0000256" key="4">
    <source>
        <dbReference type="ARBA" id="ARBA00023125"/>
    </source>
</evidence>
<dbReference type="GO" id="GO:0046872">
    <property type="term" value="F:metal ion binding"/>
    <property type="evidence" value="ECO:0007669"/>
    <property type="project" value="UniProtKB-KW"/>
</dbReference>
<keyword evidence="2" id="KW-0862">Zinc</keyword>
<evidence type="ECO:0000256" key="3">
    <source>
        <dbReference type="ARBA" id="ARBA00023015"/>
    </source>
</evidence>
<dbReference type="PANTHER" id="PTHR36206:SF12">
    <property type="entry name" value="ASPERCRYPTIN BIOSYNTHESIS CLUSTER-SPECIFIC TRANSCRIPTION REGULATOR ATNN-RELATED"/>
    <property type="match status" value="1"/>
</dbReference>
<dbReference type="Proteomes" id="UP000722485">
    <property type="component" value="Unassembled WGS sequence"/>
</dbReference>
<keyword evidence="3" id="KW-0805">Transcription regulation</keyword>
<keyword evidence="7" id="KW-0732">Signal</keyword>
<keyword evidence="4" id="KW-0238">DNA-binding</keyword>
<evidence type="ECO:0000256" key="5">
    <source>
        <dbReference type="ARBA" id="ARBA00023163"/>
    </source>
</evidence>
<evidence type="ECO:0000313" key="8">
    <source>
        <dbReference type="EMBL" id="KAF7549352.1"/>
    </source>
</evidence>
<protein>
    <submittedName>
        <fullName evidence="8">Uncharacterized protein</fullName>
    </submittedName>
</protein>
<dbReference type="OrthoDB" id="1919336at2759"/>
<feature type="chain" id="PRO_5040459711" evidence="7">
    <location>
        <begin position="27"/>
        <end position="220"/>
    </location>
</feature>
<evidence type="ECO:0000256" key="1">
    <source>
        <dbReference type="ARBA" id="ARBA00022723"/>
    </source>
</evidence>
<proteinExistence type="predicted"/>
<gene>
    <name evidence="8" type="ORF">G7Z17_g6436</name>
</gene>
<dbReference type="InterPro" id="IPR052360">
    <property type="entry name" value="Transcr_Regulatory_Proteins"/>
</dbReference>
<organism evidence="8 9">
    <name type="scientific">Cylindrodendrum hubeiense</name>
    <dbReference type="NCBI Taxonomy" id="595255"/>
    <lineage>
        <taxon>Eukaryota</taxon>
        <taxon>Fungi</taxon>
        <taxon>Dikarya</taxon>
        <taxon>Ascomycota</taxon>
        <taxon>Pezizomycotina</taxon>
        <taxon>Sordariomycetes</taxon>
        <taxon>Hypocreomycetidae</taxon>
        <taxon>Hypocreales</taxon>
        <taxon>Nectriaceae</taxon>
        <taxon>Cylindrodendrum</taxon>
    </lineage>
</organism>
<keyword evidence="5" id="KW-0804">Transcription</keyword>
<sequence>MEELTTQWGNFFLRCMLFVTHVMVHGAHNEETHKASRYKDQQRLTSDLRLWKIILERSQFREVNAIGFSIIQIQRAVCTVLVNCCTDRTDASYDNFRGEFEFITDLCAYVMDARLVPDTLRFEFNGGNVASALSLVASKCRHYEVRMRAVQLFRKISWREGTWDRGAILCNLGQVDMEERERDSAGNIKPTSRWVWTNTRWQDGKPYAEYTRAIPVDNEA</sequence>
<dbReference type="GO" id="GO:0003677">
    <property type="term" value="F:DNA binding"/>
    <property type="evidence" value="ECO:0007669"/>
    <property type="project" value="UniProtKB-KW"/>
</dbReference>
<dbReference type="AlphaFoldDB" id="A0A9P5HCB6"/>
<name>A0A9P5HCB6_9HYPO</name>
<evidence type="ECO:0000256" key="6">
    <source>
        <dbReference type="ARBA" id="ARBA00023242"/>
    </source>
</evidence>
<reference evidence="8" key="1">
    <citation type="submission" date="2020-03" db="EMBL/GenBank/DDBJ databases">
        <title>Draft Genome Sequence of Cylindrodendrum hubeiense.</title>
        <authorList>
            <person name="Buettner E."/>
            <person name="Kellner H."/>
        </authorList>
    </citation>
    <scope>NUCLEOTIDE SEQUENCE</scope>
    <source>
        <strain evidence="8">IHI 201604</strain>
    </source>
</reference>
<keyword evidence="9" id="KW-1185">Reference proteome</keyword>
<evidence type="ECO:0000256" key="2">
    <source>
        <dbReference type="ARBA" id="ARBA00022833"/>
    </source>
</evidence>
<evidence type="ECO:0000256" key="7">
    <source>
        <dbReference type="SAM" id="SignalP"/>
    </source>
</evidence>
<dbReference type="PANTHER" id="PTHR36206">
    <property type="entry name" value="ASPERCRYPTIN BIOSYNTHESIS CLUSTER-SPECIFIC TRANSCRIPTION REGULATOR ATNN-RELATED"/>
    <property type="match status" value="1"/>
</dbReference>
<keyword evidence="1" id="KW-0479">Metal-binding</keyword>